<evidence type="ECO:0000259" key="2">
    <source>
        <dbReference type="Pfam" id="PF05193"/>
    </source>
</evidence>
<dbReference type="SUPFAM" id="SSF63411">
    <property type="entry name" value="LuxS/MPP-like metallohydrolase"/>
    <property type="match status" value="2"/>
</dbReference>
<dbReference type="EMBL" id="BMPP01000008">
    <property type="protein sequence ID" value="GGK27819.1"/>
    <property type="molecule type" value="Genomic_DNA"/>
</dbReference>
<dbReference type="PANTHER" id="PTHR11851:SF219">
    <property type="entry name" value="HYPOTHETICAL ZINC PROTEASE"/>
    <property type="match status" value="1"/>
</dbReference>
<dbReference type="InterPro" id="IPR011249">
    <property type="entry name" value="Metalloenz_LuxS/M16"/>
</dbReference>
<dbReference type="Gene3D" id="3.30.830.10">
    <property type="entry name" value="Metalloenzyme, LuxS/M16 peptidase-like"/>
    <property type="match status" value="2"/>
</dbReference>
<reference evidence="4" key="1">
    <citation type="journal article" date="2019" name="Int. J. Syst. Evol. Microbiol.">
        <title>The Global Catalogue of Microorganisms (GCM) 10K type strain sequencing project: providing services to taxonomists for standard genome sequencing and annotation.</title>
        <authorList>
            <consortium name="The Broad Institute Genomics Platform"/>
            <consortium name="The Broad Institute Genome Sequencing Center for Infectious Disease"/>
            <person name="Wu L."/>
            <person name="Ma J."/>
        </authorList>
    </citation>
    <scope>NUCLEOTIDE SEQUENCE [LARGE SCALE GENOMIC DNA]</scope>
    <source>
        <strain evidence="4">JCM 30331</strain>
    </source>
</reference>
<organism evidence="3 4">
    <name type="scientific">Deinococcus malanensis</name>
    <dbReference type="NCBI Taxonomy" id="1706855"/>
    <lineage>
        <taxon>Bacteria</taxon>
        <taxon>Thermotogati</taxon>
        <taxon>Deinococcota</taxon>
        <taxon>Deinococci</taxon>
        <taxon>Deinococcales</taxon>
        <taxon>Deinococcaceae</taxon>
        <taxon>Deinococcus</taxon>
    </lineage>
</organism>
<feature type="domain" description="Peptidase M16 C-terminal" evidence="2">
    <location>
        <begin position="192"/>
        <end position="354"/>
    </location>
</feature>
<evidence type="ECO:0000313" key="4">
    <source>
        <dbReference type="Proteomes" id="UP000647587"/>
    </source>
</evidence>
<proteinExistence type="predicted"/>
<dbReference type="InterPro" id="IPR050361">
    <property type="entry name" value="MPP/UQCRC_Complex"/>
</dbReference>
<dbReference type="PANTHER" id="PTHR11851">
    <property type="entry name" value="METALLOPROTEASE"/>
    <property type="match status" value="1"/>
</dbReference>
<dbReference type="Pfam" id="PF05193">
    <property type="entry name" value="Peptidase_M16_C"/>
    <property type="match status" value="1"/>
</dbReference>
<protein>
    <recommendedName>
        <fullName evidence="5">Insulinase family protein</fullName>
    </recommendedName>
</protein>
<sequence>MPARSFSPPASTPSAQLWTLPGGLRVAFERRAGPGFAFDLRVPVGNAHDPPGQEGAAGVLEEWLFKGAGGMDARALQDAFDDLGVRRGGGVGPEATRFTASGLGADLGAALRLTACVLIQPELPEAELNVLTDLARQDLEGLADSPSDLLAVHARRLAFPRPAGSPFAGFTHPASGTLEGLQALTSAGLRAHLTRYGQAGSVLGLVADLEPSEAFELVQRALAELRSGQVAQVPAVFRAGGRAHHTDADAEQTHLSITAPGVAPTHPDWLAWQVALTALSGGSASRLFTAVREERGLAYAVSASPVLLGGQGFLSAYAGSTPERAPETLEVMLHELARLPQGLKPDEFHRACTSLTTSVVFGAESLRSRAGSLTRDVAVFGRVRPISELRARLAALTLEDVNAFLAGYNPVGHATVTTLGPVDPGGPLAESVFSLPAEVHHA</sequence>
<evidence type="ECO:0008006" key="5">
    <source>
        <dbReference type="Google" id="ProtNLM"/>
    </source>
</evidence>
<comment type="caution">
    <text evidence="3">The sequence shown here is derived from an EMBL/GenBank/DDBJ whole genome shotgun (WGS) entry which is preliminary data.</text>
</comment>
<keyword evidence="4" id="KW-1185">Reference proteome</keyword>
<dbReference type="InterPro" id="IPR007863">
    <property type="entry name" value="Peptidase_M16_C"/>
</dbReference>
<name>A0ABQ2EYK4_9DEIO</name>
<evidence type="ECO:0000313" key="3">
    <source>
        <dbReference type="EMBL" id="GGK27819.1"/>
    </source>
</evidence>
<feature type="domain" description="Peptidase M16 N-terminal" evidence="1">
    <location>
        <begin position="37"/>
        <end position="148"/>
    </location>
</feature>
<dbReference type="InterPro" id="IPR011765">
    <property type="entry name" value="Pept_M16_N"/>
</dbReference>
<accession>A0ABQ2EYK4</accession>
<evidence type="ECO:0000259" key="1">
    <source>
        <dbReference type="Pfam" id="PF00675"/>
    </source>
</evidence>
<dbReference type="Pfam" id="PF00675">
    <property type="entry name" value="Peptidase_M16"/>
    <property type="match status" value="1"/>
</dbReference>
<dbReference type="RefSeq" id="WP_189008231.1">
    <property type="nucleotide sequence ID" value="NZ_BMPP01000008.1"/>
</dbReference>
<dbReference type="Proteomes" id="UP000647587">
    <property type="component" value="Unassembled WGS sequence"/>
</dbReference>
<gene>
    <name evidence="3" type="ORF">GCM10008955_21980</name>
</gene>